<dbReference type="EMBL" id="CP039126">
    <property type="protein sequence ID" value="QMW79532.1"/>
    <property type="molecule type" value="Genomic_DNA"/>
</dbReference>
<dbReference type="RefSeq" id="WP_163118103.1">
    <property type="nucleotide sequence ID" value="NZ_CP039126.1"/>
</dbReference>
<protein>
    <submittedName>
        <fullName evidence="3">Uncharacterized protein</fullName>
    </submittedName>
</protein>
<sequence length="102" mass="12152">MNERHEKMRRENGYFERDGKLYVLTQQAYLDGSNEHPYYTAGAICTADEVDEDGWQPNYKAIWEILDSYRPEDMQEDCACNWYEPDEIEESGEYSIEEDRCC</sequence>
<proteinExistence type="predicted"/>
<dbReference type="EMBL" id="CP039126">
    <property type="protein sequence ID" value="QMW77676.1"/>
    <property type="molecule type" value="Genomic_DNA"/>
</dbReference>
<evidence type="ECO:0000313" key="4">
    <source>
        <dbReference type="Proteomes" id="UP000515789"/>
    </source>
</evidence>
<accession>A0A7G5MY39</accession>
<evidence type="ECO:0000313" key="1">
    <source>
        <dbReference type="EMBL" id="QMW77125.1"/>
    </source>
</evidence>
<dbReference type="AlphaFoldDB" id="A0A7G5MY39"/>
<dbReference type="GeneID" id="75055734"/>
<reference evidence="3 4" key="1">
    <citation type="submission" date="2019-04" db="EMBL/GenBank/DDBJ databases">
        <authorList>
            <person name="Schori C."/>
            <person name="Ahrens C."/>
        </authorList>
    </citation>
    <scope>NUCLEOTIDE SEQUENCE [LARGE SCALE GENOMIC DNA]</scope>
    <source>
        <strain evidence="3 4">DSM 2950</strain>
    </source>
</reference>
<dbReference type="Proteomes" id="UP000515789">
    <property type="component" value="Chromosome"/>
</dbReference>
<dbReference type="EMBL" id="CP039126">
    <property type="protein sequence ID" value="QMW77125.1"/>
    <property type="molecule type" value="Genomic_DNA"/>
</dbReference>
<gene>
    <name evidence="1" type="ORF">E5259_05650</name>
    <name evidence="2" type="ORF">E5259_08770</name>
    <name evidence="3" type="ORF">E5259_19020</name>
</gene>
<evidence type="ECO:0000313" key="2">
    <source>
        <dbReference type="EMBL" id="QMW77676.1"/>
    </source>
</evidence>
<name>A0A7G5MY39_9FIRM</name>
<organism evidence="3 4">
    <name type="scientific">Blautia producta</name>
    <dbReference type="NCBI Taxonomy" id="33035"/>
    <lineage>
        <taxon>Bacteria</taxon>
        <taxon>Bacillati</taxon>
        <taxon>Bacillota</taxon>
        <taxon>Clostridia</taxon>
        <taxon>Lachnospirales</taxon>
        <taxon>Lachnospiraceae</taxon>
        <taxon>Blautia</taxon>
    </lineage>
</organism>
<evidence type="ECO:0000313" key="3">
    <source>
        <dbReference type="EMBL" id="QMW79532.1"/>
    </source>
</evidence>